<protein>
    <recommendedName>
        <fullName evidence="2">F-box domain-containing protein</fullName>
    </recommendedName>
</protein>
<dbReference type="Proteomes" id="UP001320420">
    <property type="component" value="Unassembled WGS sequence"/>
</dbReference>
<keyword evidence="4" id="KW-1185">Reference proteome</keyword>
<evidence type="ECO:0000256" key="1">
    <source>
        <dbReference type="SAM" id="MobiDB-lite"/>
    </source>
</evidence>
<feature type="domain" description="F-box" evidence="2">
    <location>
        <begin position="2"/>
        <end position="34"/>
    </location>
</feature>
<evidence type="ECO:0000259" key="2">
    <source>
        <dbReference type="Pfam" id="PF00646"/>
    </source>
</evidence>
<dbReference type="SUPFAM" id="SSF81383">
    <property type="entry name" value="F-box domain"/>
    <property type="match status" value="1"/>
</dbReference>
<comment type="caution">
    <text evidence="3">The sequence shown here is derived from an EMBL/GenBank/DDBJ whole genome shotgun (WGS) entry which is preliminary data.</text>
</comment>
<name>A0AAN9YN02_9PEZI</name>
<organism evidence="3 4">
    <name type="scientific">Diatrype stigma</name>
    <dbReference type="NCBI Taxonomy" id="117547"/>
    <lineage>
        <taxon>Eukaryota</taxon>
        <taxon>Fungi</taxon>
        <taxon>Dikarya</taxon>
        <taxon>Ascomycota</taxon>
        <taxon>Pezizomycotina</taxon>
        <taxon>Sordariomycetes</taxon>
        <taxon>Xylariomycetidae</taxon>
        <taxon>Xylariales</taxon>
        <taxon>Diatrypaceae</taxon>
        <taxon>Diatrype</taxon>
    </lineage>
</organism>
<dbReference type="AlphaFoldDB" id="A0AAN9YN02"/>
<dbReference type="EMBL" id="JAKJXP020000082">
    <property type="protein sequence ID" value="KAK7748369.1"/>
    <property type="molecule type" value="Genomic_DNA"/>
</dbReference>
<feature type="compositionally biased region" description="Acidic residues" evidence="1">
    <location>
        <begin position="490"/>
        <end position="507"/>
    </location>
</feature>
<evidence type="ECO:0000313" key="3">
    <source>
        <dbReference type="EMBL" id="KAK7748369.1"/>
    </source>
</evidence>
<proteinExistence type="predicted"/>
<evidence type="ECO:0000313" key="4">
    <source>
        <dbReference type="Proteomes" id="UP001320420"/>
    </source>
</evidence>
<gene>
    <name evidence="3" type="ORF">SLS62_008632</name>
</gene>
<dbReference type="CDD" id="cd09917">
    <property type="entry name" value="F-box_SF"/>
    <property type="match status" value="1"/>
</dbReference>
<dbReference type="Pfam" id="PF00646">
    <property type="entry name" value="F-box"/>
    <property type="match status" value="1"/>
</dbReference>
<dbReference type="InterPro" id="IPR001810">
    <property type="entry name" value="F-box_dom"/>
</dbReference>
<sequence length="507" mass="57743">MDRLSSELLHTIASLLSPVDLVSFRLVSRSFAQIGAAHLLPEVTFEAHEQELARLRAIARHPVLSRHVRSLVYISDMQQQPPVELGPYVDEYQRARRLALRNSDLTARDLGDEYNMSQAELEEAHRSYVAAARNQQNILVNRRDIDALRDEVLPRLARSLRAFTVTESYKFEAGAGRGREGRRRRMTPHRDMVHSDLLLLDRPYGGRFLEALLKANADAVGARCEDIESVRASSVHWDFFERDDPAELRRLFAPLAATLKCLELGLSIEDYGDEGFDARDAIEQVEAAMANGHVRDALATLVELDTLALDFGDYVGESWPGPVAVLGHLVAPGFRWQNLRCLTLGSVHCPRQELEAALQLHRGTLRELCLRDFGLERTSWRRFLPWVRNNMDLSDACICGYLEGRTEEGDDEGSGVDEYWCLESPLSNPHGMRCSLNMYCRRRGKCYPDKLPLSADVVLEYYDEWVAAEFPRGDKFRVWTEVEVHIRENEDSDEDSSRDDDPDSVDW</sequence>
<reference evidence="3 4" key="1">
    <citation type="submission" date="2024-02" db="EMBL/GenBank/DDBJ databases">
        <title>De novo assembly and annotation of 12 fungi associated with fruit tree decline syndrome in Ontario, Canada.</title>
        <authorList>
            <person name="Sulman M."/>
            <person name="Ellouze W."/>
            <person name="Ilyukhin E."/>
        </authorList>
    </citation>
    <scope>NUCLEOTIDE SEQUENCE [LARGE SCALE GENOMIC DNA]</scope>
    <source>
        <strain evidence="3 4">M11/M66-122</strain>
    </source>
</reference>
<feature type="region of interest" description="Disordered" evidence="1">
    <location>
        <begin position="488"/>
        <end position="507"/>
    </location>
</feature>
<dbReference type="InterPro" id="IPR036047">
    <property type="entry name" value="F-box-like_dom_sf"/>
</dbReference>
<accession>A0AAN9YN02</accession>